<dbReference type="AlphaFoldDB" id="A0A8X6XC33"/>
<accession>A0A8X6XC33</accession>
<feature type="non-terminal residue" evidence="1">
    <location>
        <position position="1"/>
    </location>
</feature>
<evidence type="ECO:0000313" key="1">
    <source>
        <dbReference type="EMBL" id="GFY49121.1"/>
    </source>
</evidence>
<evidence type="ECO:0000313" key="2">
    <source>
        <dbReference type="Proteomes" id="UP000886998"/>
    </source>
</evidence>
<keyword evidence="2" id="KW-1185">Reference proteome</keyword>
<sequence>VDLDQLLMVRLKPSQRQCHLEEFSRIVILSDLKAVVTRVHGLALLEPHTQ</sequence>
<gene>
    <name evidence="1" type="ORF">TNIN_90441</name>
</gene>
<organism evidence="1 2">
    <name type="scientific">Trichonephila inaurata madagascariensis</name>
    <dbReference type="NCBI Taxonomy" id="2747483"/>
    <lineage>
        <taxon>Eukaryota</taxon>
        <taxon>Metazoa</taxon>
        <taxon>Ecdysozoa</taxon>
        <taxon>Arthropoda</taxon>
        <taxon>Chelicerata</taxon>
        <taxon>Arachnida</taxon>
        <taxon>Araneae</taxon>
        <taxon>Araneomorphae</taxon>
        <taxon>Entelegynae</taxon>
        <taxon>Araneoidea</taxon>
        <taxon>Nephilidae</taxon>
        <taxon>Trichonephila</taxon>
        <taxon>Trichonephila inaurata</taxon>
    </lineage>
</organism>
<comment type="caution">
    <text evidence="1">The sequence shown here is derived from an EMBL/GenBank/DDBJ whole genome shotgun (WGS) entry which is preliminary data.</text>
</comment>
<proteinExistence type="predicted"/>
<dbReference type="EMBL" id="BMAV01006827">
    <property type="protein sequence ID" value="GFY49121.1"/>
    <property type="molecule type" value="Genomic_DNA"/>
</dbReference>
<protein>
    <submittedName>
        <fullName evidence="1">Uncharacterized protein</fullName>
    </submittedName>
</protein>
<dbReference type="Proteomes" id="UP000886998">
    <property type="component" value="Unassembled WGS sequence"/>
</dbReference>
<name>A0A8X6XC33_9ARAC</name>
<reference evidence="1" key="1">
    <citation type="submission" date="2020-08" db="EMBL/GenBank/DDBJ databases">
        <title>Multicomponent nature underlies the extraordinary mechanical properties of spider dragline silk.</title>
        <authorList>
            <person name="Kono N."/>
            <person name="Nakamura H."/>
            <person name="Mori M."/>
            <person name="Yoshida Y."/>
            <person name="Ohtoshi R."/>
            <person name="Malay A.D."/>
            <person name="Moran D.A.P."/>
            <person name="Tomita M."/>
            <person name="Numata K."/>
            <person name="Arakawa K."/>
        </authorList>
    </citation>
    <scope>NUCLEOTIDE SEQUENCE</scope>
</reference>